<dbReference type="EMBL" id="JFFI01000425">
    <property type="protein sequence ID" value="KXH67811.1"/>
    <property type="molecule type" value="Genomic_DNA"/>
</dbReference>
<dbReference type="PANTHER" id="PTHR43401">
    <property type="entry name" value="L-THREONINE 3-DEHYDROGENASE"/>
    <property type="match status" value="1"/>
</dbReference>
<evidence type="ECO:0000313" key="7">
    <source>
        <dbReference type="Proteomes" id="UP000070121"/>
    </source>
</evidence>
<dbReference type="InterPro" id="IPR020843">
    <property type="entry name" value="ER"/>
</dbReference>
<dbReference type="GO" id="GO:0016491">
    <property type="term" value="F:oxidoreductase activity"/>
    <property type="evidence" value="ECO:0007669"/>
    <property type="project" value="UniProtKB-KW"/>
</dbReference>
<dbReference type="CDD" id="cd08254">
    <property type="entry name" value="hydroxyacyl_CoA_DH"/>
    <property type="match status" value="1"/>
</dbReference>
<evidence type="ECO:0000256" key="2">
    <source>
        <dbReference type="ARBA" id="ARBA00022833"/>
    </source>
</evidence>
<proteinExistence type="inferred from homology"/>
<sequence length="334" mass="35386">MARTMKAYQFSTPAKGLEYRKLPIPVPVKDQLLVQIKATGLCHTDCNIISGLEITFFWNRPITLGHEIAGIVVGCGSEVSKFAAGDQVISVITAKHPVEIGDVVKSPGIGIDGGFAEYVLLYESKTLPIPDGVTFAQAAVATDVIATAYALVTEGQVEKSSKVAIVGLGGLGLSAVQIASHRDAEVYGVDLHRRKYPAALMPGAYCCGRSLDDFPGVKFDVIFDFAGVGITTAAAAKAVKPGGKVVLVGLTKKEATIDTHNFIAFGVHLVGSVGSSMDEVEMALQMVAKKEITPAIEEFAFGNLKNELHRLERGDTVGRLYADPSKPAETVVRA</sequence>
<dbReference type="SMART" id="SM00829">
    <property type="entry name" value="PKS_ER"/>
    <property type="match status" value="1"/>
</dbReference>
<evidence type="ECO:0000313" key="6">
    <source>
        <dbReference type="EMBL" id="KXH67811.1"/>
    </source>
</evidence>
<dbReference type="SUPFAM" id="SSF50129">
    <property type="entry name" value="GroES-like"/>
    <property type="match status" value="1"/>
</dbReference>
<dbReference type="SUPFAM" id="SSF51735">
    <property type="entry name" value="NAD(P)-binding Rossmann-fold domains"/>
    <property type="match status" value="1"/>
</dbReference>
<dbReference type="Proteomes" id="UP000070121">
    <property type="component" value="Unassembled WGS sequence"/>
</dbReference>
<comment type="cofactor">
    <cofactor evidence="4">
        <name>Zn(2+)</name>
        <dbReference type="ChEBI" id="CHEBI:29105"/>
    </cofactor>
</comment>
<dbReference type="Gene3D" id="3.90.180.10">
    <property type="entry name" value="Medium-chain alcohol dehydrogenases, catalytic domain"/>
    <property type="match status" value="1"/>
</dbReference>
<dbReference type="Pfam" id="PF08240">
    <property type="entry name" value="ADH_N"/>
    <property type="match status" value="1"/>
</dbReference>
<dbReference type="InterPro" id="IPR036291">
    <property type="entry name" value="NAD(P)-bd_dom_sf"/>
</dbReference>
<name>A0A135V5F2_9PEZI</name>
<reference evidence="6 7" key="1">
    <citation type="submission" date="2014-02" db="EMBL/GenBank/DDBJ databases">
        <title>The genome sequence of Colletotrichum salicis CBS 607.94.</title>
        <authorList>
            <person name="Baroncelli R."/>
            <person name="Thon M.R."/>
        </authorList>
    </citation>
    <scope>NUCLEOTIDE SEQUENCE [LARGE SCALE GENOMIC DNA]</scope>
    <source>
        <strain evidence="6 7">CBS 607.94</strain>
    </source>
</reference>
<comment type="similarity">
    <text evidence="4">Belongs to the zinc-containing alcohol dehydrogenase family.</text>
</comment>
<dbReference type="Pfam" id="PF00107">
    <property type="entry name" value="ADH_zinc_N"/>
    <property type="match status" value="1"/>
</dbReference>
<keyword evidence="2 4" id="KW-0862">Zinc</keyword>
<evidence type="ECO:0000256" key="4">
    <source>
        <dbReference type="RuleBase" id="RU361277"/>
    </source>
</evidence>
<dbReference type="PROSITE" id="PS00059">
    <property type="entry name" value="ADH_ZINC"/>
    <property type="match status" value="1"/>
</dbReference>
<organism evidence="6 7">
    <name type="scientific">Colletotrichum salicis</name>
    <dbReference type="NCBI Taxonomy" id="1209931"/>
    <lineage>
        <taxon>Eukaryota</taxon>
        <taxon>Fungi</taxon>
        <taxon>Dikarya</taxon>
        <taxon>Ascomycota</taxon>
        <taxon>Pezizomycotina</taxon>
        <taxon>Sordariomycetes</taxon>
        <taxon>Hypocreomycetidae</taxon>
        <taxon>Glomerellales</taxon>
        <taxon>Glomerellaceae</taxon>
        <taxon>Colletotrichum</taxon>
        <taxon>Colletotrichum acutatum species complex</taxon>
    </lineage>
</organism>
<gene>
    <name evidence="6" type="ORF">CSAL01_01049</name>
</gene>
<keyword evidence="7" id="KW-1185">Reference proteome</keyword>
<dbReference type="InterPro" id="IPR002328">
    <property type="entry name" value="ADH_Zn_CS"/>
</dbReference>
<dbReference type="AlphaFoldDB" id="A0A135V5F2"/>
<evidence type="ECO:0000256" key="3">
    <source>
        <dbReference type="ARBA" id="ARBA00023002"/>
    </source>
</evidence>
<feature type="domain" description="Enoyl reductase (ER)" evidence="5">
    <location>
        <begin position="12"/>
        <end position="322"/>
    </location>
</feature>
<dbReference type="OrthoDB" id="256333at2759"/>
<dbReference type="InterPro" id="IPR050129">
    <property type="entry name" value="Zn_alcohol_dh"/>
</dbReference>
<dbReference type="GO" id="GO:0008270">
    <property type="term" value="F:zinc ion binding"/>
    <property type="evidence" value="ECO:0007669"/>
    <property type="project" value="InterPro"/>
</dbReference>
<dbReference type="Gene3D" id="3.40.50.720">
    <property type="entry name" value="NAD(P)-binding Rossmann-like Domain"/>
    <property type="match status" value="1"/>
</dbReference>
<keyword evidence="1 4" id="KW-0479">Metal-binding</keyword>
<dbReference type="InterPro" id="IPR013149">
    <property type="entry name" value="ADH-like_C"/>
</dbReference>
<dbReference type="STRING" id="1209931.A0A135V5F2"/>
<evidence type="ECO:0000256" key="1">
    <source>
        <dbReference type="ARBA" id="ARBA00022723"/>
    </source>
</evidence>
<dbReference type="PANTHER" id="PTHR43401:SF4">
    <property type="entry name" value="D-ARABINOSE 1-DEHYDROGENASE (NADP(+))"/>
    <property type="match status" value="1"/>
</dbReference>
<dbReference type="InterPro" id="IPR013154">
    <property type="entry name" value="ADH-like_N"/>
</dbReference>
<protein>
    <recommendedName>
        <fullName evidence="5">Enoyl reductase (ER) domain-containing protein</fullName>
    </recommendedName>
</protein>
<accession>A0A135V5F2</accession>
<evidence type="ECO:0000259" key="5">
    <source>
        <dbReference type="SMART" id="SM00829"/>
    </source>
</evidence>
<keyword evidence="3" id="KW-0560">Oxidoreductase</keyword>
<comment type="caution">
    <text evidence="6">The sequence shown here is derived from an EMBL/GenBank/DDBJ whole genome shotgun (WGS) entry which is preliminary data.</text>
</comment>
<dbReference type="InterPro" id="IPR011032">
    <property type="entry name" value="GroES-like_sf"/>
</dbReference>